<dbReference type="Gramene" id="LPERR05G11470.1">
    <property type="protein sequence ID" value="LPERR05G11470.1"/>
    <property type="gene ID" value="LPERR05G11470"/>
</dbReference>
<keyword evidence="1" id="KW-0472">Membrane</keyword>
<feature type="transmembrane region" description="Helical" evidence="1">
    <location>
        <begin position="94"/>
        <end position="115"/>
    </location>
</feature>
<evidence type="ECO:0000313" key="3">
    <source>
        <dbReference type="Proteomes" id="UP000032180"/>
    </source>
</evidence>
<keyword evidence="1" id="KW-0812">Transmembrane</keyword>
<accession>A0A0D9WFX3</accession>
<evidence type="ECO:0000256" key="1">
    <source>
        <dbReference type="SAM" id="Phobius"/>
    </source>
</evidence>
<dbReference type="AlphaFoldDB" id="A0A0D9WFX3"/>
<reference evidence="2 3" key="1">
    <citation type="submission" date="2012-08" db="EMBL/GenBank/DDBJ databases">
        <title>Oryza genome evolution.</title>
        <authorList>
            <person name="Wing R.A."/>
        </authorList>
    </citation>
    <scope>NUCLEOTIDE SEQUENCE</scope>
</reference>
<name>A0A0D9WFX3_9ORYZ</name>
<evidence type="ECO:0000313" key="2">
    <source>
        <dbReference type="EnsemblPlants" id="LPERR05G11470.1"/>
    </source>
</evidence>
<dbReference type="Proteomes" id="UP000032180">
    <property type="component" value="Chromosome 5"/>
</dbReference>
<sequence length="163" mass="17719">MGEKDVGAINVAASGITTSLPAAMSSMVDNLLRGFHLLSPRLVIFTDNEANHFSTSSLEESSVLCHPAERKSLEKYVLKEEIKDIITSEDMSWWIVRVGAAGFVFCPTSIILVAAQPPGRGIRYGVTKGSGWLILNRMDKAIKISPLEHPFTYATMTAHIGGD</sequence>
<organism evidence="2 3">
    <name type="scientific">Leersia perrieri</name>
    <dbReference type="NCBI Taxonomy" id="77586"/>
    <lineage>
        <taxon>Eukaryota</taxon>
        <taxon>Viridiplantae</taxon>
        <taxon>Streptophyta</taxon>
        <taxon>Embryophyta</taxon>
        <taxon>Tracheophyta</taxon>
        <taxon>Spermatophyta</taxon>
        <taxon>Magnoliopsida</taxon>
        <taxon>Liliopsida</taxon>
        <taxon>Poales</taxon>
        <taxon>Poaceae</taxon>
        <taxon>BOP clade</taxon>
        <taxon>Oryzoideae</taxon>
        <taxon>Oryzeae</taxon>
        <taxon>Oryzinae</taxon>
        <taxon>Leersia</taxon>
    </lineage>
</organism>
<reference evidence="2" key="3">
    <citation type="submission" date="2015-04" db="UniProtKB">
        <authorList>
            <consortium name="EnsemblPlants"/>
        </authorList>
    </citation>
    <scope>IDENTIFICATION</scope>
</reference>
<protein>
    <submittedName>
        <fullName evidence="2">Uncharacterized protein</fullName>
    </submittedName>
</protein>
<keyword evidence="1" id="KW-1133">Transmembrane helix</keyword>
<proteinExistence type="predicted"/>
<keyword evidence="3" id="KW-1185">Reference proteome</keyword>
<reference evidence="3" key="2">
    <citation type="submission" date="2013-12" db="EMBL/GenBank/DDBJ databases">
        <authorList>
            <person name="Yu Y."/>
            <person name="Lee S."/>
            <person name="de Baynast K."/>
            <person name="Wissotski M."/>
            <person name="Liu L."/>
            <person name="Talag J."/>
            <person name="Goicoechea J."/>
            <person name="Angelova A."/>
            <person name="Jetty R."/>
            <person name="Kudrna D."/>
            <person name="Golser W."/>
            <person name="Rivera L."/>
            <person name="Zhang J."/>
            <person name="Wing R."/>
        </authorList>
    </citation>
    <scope>NUCLEOTIDE SEQUENCE</scope>
</reference>
<dbReference type="HOGENOM" id="CLU_1629459_0_0_1"/>
<dbReference type="EnsemblPlants" id="LPERR05G11470.1">
    <property type="protein sequence ID" value="LPERR05G11470.1"/>
    <property type="gene ID" value="LPERR05G11470"/>
</dbReference>